<feature type="transmembrane region" description="Helical" evidence="11">
    <location>
        <begin position="106"/>
        <end position="127"/>
    </location>
</feature>
<keyword evidence="8" id="KW-0770">Synapse</keyword>
<evidence type="ECO:0000313" key="14">
    <source>
        <dbReference type="EMBL" id="COW82030.1"/>
    </source>
</evidence>
<dbReference type="Proteomes" id="UP000048948">
    <property type="component" value="Unassembled WGS sequence"/>
</dbReference>
<evidence type="ECO:0000256" key="7">
    <source>
        <dbReference type="ARBA" id="ARBA00022989"/>
    </source>
</evidence>
<dbReference type="EMBL" id="CHKL01000459">
    <property type="protein sequence ID" value="COW82030.1"/>
    <property type="molecule type" value="Genomic_DNA"/>
</dbReference>
<accession>A0A655A7D9</accession>
<keyword evidence="6" id="KW-0862">Zinc</keyword>
<dbReference type="GO" id="GO:0008324">
    <property type="term" value="F:monoatomic cation transmembrane transporter activity"/>
    <property type="evidence" value="ECO:0007669"/>
    <property type="project" value="InterPro"/>
</dbReference>
<dbReference type="InterPro" id="IPR058533">
    <property type="entry name" value="Cation_efflux_TM"/>
</dbReference>
<evidence type="ECO:0000256" key="2">
    <source>
        <dbReference type="ARBA" id="ARBA00004644"/>
    </source>
</evidence>
<gene>
    <name evidence="14" type="ORF">ERS007741_03221</name>
    <name evidence="13" type="ORF">ERS027646_01523</name>
</gene>
<dbReference type="Gene3D" id="1.20.1510.10">
    <property type="entry name" value="Cation efflux protein transmembrane domain"/>
    <property type="match status" value="1"/>
</dbReference>
<name>A0A655A7D9_MYCTX</name>
<organism evidence="13 16">
    <name type="scientific">Mycobacterium tuberculosis</name>
    <dbReference type="NCBI Taxonomy" id="1773"/>
    <lineage>
        <taxon>Bacteria</taxon>
        <taxon>Bacillati</taxon>
        <taxon>Actinomycetota</taxon>
        <taxon>Actinomycetes</taxon>
        <taxon>Mycobacteriales</taxon>
        <taxon>Mycobacteriaceae</taxon>
        <taxon>Mycobacterium</taxon>
        <taxon>Mycobacterium tuberculosis complex</taxon>
    </lineage>
</organism>
<evidence type="ECO:0000256" key="1">
    <source>
        <dbReference type="ARBA" id="ARBA00004146"/>
    </source>
</evidence>
<feature type="transmembrane region" description="Helical" evidence="11">
    <location>
        <begin position="266"/>
        <end position="284"/>
    </location>
</feature>
<dbReference type="GO" id="GO:0016020">
    <property type="term" value="C:membrane"/>
    <property type="evidence" value="ECO:0007669"/>
    <property type="project" value="InterPro"/>
</dbReference>
<evidence type="ECO:0000256" key="8">
    <source>
        <dbReference type="ARBA" id="ARBA00023018"/>
    </source>
</evidence>
<keyword evidence="10" id="KW-0968">Cytoplasmic vesicle</keyword>
<dbReference type="GO" id="GO:0031410">
    <property type="term" value="C:cytoplasmic vesicle"/>
    <property type="evidence" value="ECO:0007669"/>
    <property type="project" value="UniProtKB-KW"/>
</dbReference>
<dbReference type="Pfam" id="PF01545">
    <property type="entry name" value="Cation_efflux"/>
    <property type="match status" value="1"/>
</dbReference>
<evidence type="ECO:0000256" key="4">
    <source>
        <dbReference type="ARBA" id="ARBA00022692"/>
    </source>
</evidence>
<evidence type="ECO:0000256" key="9">
    <source>
        <dbReference type="ARBA" id="ARBA00023136"/>
    </source>
</evidence>
<feature type="transmembrane region" description="Helical" evidence="11">
    <location>
        <begin position="201"/>
        <end position="221"/>
    </location>
</feature>
<evidence type="ECO:0000256" key="11">
    <source>
        <dbReference type="SAM" id="Phobius"/>
    </source>
</evidence>
<evidence type="ECO:0000256" key="10">
    <source>
        <dbReference type="ARBA" id="ARBA00023329"/>
    </source>
</evidence>
<keyword evidence="7 11" id="KW-1133">Transmembrane helix</keyword>
<dbReference type="EMBL" id="CNGE01000227">
    <property type="protein sequence ID" value="CKS24881.1"/>
    <property type="molecule type" value="Genomic_DNA"/>
</dbReference>
<reference evidence="15 16" key="1">
    <citation type="submission" date="2015-03" db="EMBL/GenBank/DDBJ databases">
        <authorList>
            <consortium name="Pathogen Informatics"/>
        </authorList>
    </citation>
    <scope>NUCLEOTIDE SEQUENCE [LARGE SCALE GENOMIC DNA]</scope>
    <source>
        <strain evidence="13 16">Bir 172</strain>
        <strain evidence="14 15">P00601463</strain>
    </source>
</reference>
<keyword evidence="5" id="KW-0967">Endosome</keyword>
<evidence type="ECO:0000313" key="15">
    <source>
        <dbReference type="Proteomes" id="UP000048600"/>
    </source>
</evidence>
<feature type="transmembrane region" description="Helical" evidence="11">
    <location>
        <begin position="242"/>
        <end position="260"/>
    </location>
</feature>
<sequence length="294" mass="30954">MTSAPRSTSTCPASGPATFWVKSNTRNPSSGLAGLLVGIGGDLPWRAASSLNHTGSRRRGDRPACLASTIVGMETTTEHRDESTLDSPVSVAREAEWQRNVRWARWLAWVSLAVLLTEGAVGLWQGIAVGSVALTGWALGGGSEGLASAMVLWRFTGDRTWSATAEHRAQRGVAVSFWLTAPYLVAESIRHLAGEHRAETSVIGIGLTAIALLLMPVLGWANHRVGERLGSGATAGEGTQNYLCAAQAAAVLLGLAITAVWSNGWWIDPAIGLAIAGIAVWQGIRTWRGHGCGC</sequence>
<dbReference type="Proteomes" id="UP000048600">
    <property type="component" value="Unassembled WGS sequence"/>
</dbReference>
<feature type="domain" description="Cation efflux protein transmembrane" evidence="12">
    <location>
        <begin position="110"/>
        <end position="285"/>
    </location>
</feature>
<evidence type="ECO:0000313" key="16">
    <source>
        <dbReference type="Proteomes" id="UP000048948"/>
    </source>
</evidence>
<evidence type="ECO:0000259" key="12">
    <source>
        <dbReference type="Pfam" id="PF01545"/>
    </source>
</evidence>
<comment type="subcellular location">
    <subcellularLocation>
        <location evidence="2">Cytoplasmic vesicle</location>
        <location evidence="2">Secretory vesicle</location>
        <location evidence="2">Synaptic vesicle membrane</location>
        <topology evidence="2">Multi-pass membrane protein</topology>
    </subcellularLocation>
    <subcellularLocation>
        <location evidence="1">Early endosome membrane</location>
    </subcellularLocation>
</comment>
<evidence type="ECO:0000256" key="3">
    <source>
        <dbReference type="ARBA" id="ARBA00008731"/>
    </source>
</evidence>
<protein>
    <submittedName>
        <fullName evidence="13">Putative integral membrane protein</fullName>
    </submittedName>
</protein>
<evidence type="ECO:0000256" key="5">
    <source>
        <dbReference type="ARBA" id="ARBA00022753"/>
    </source>
</evidence>
<dbReference type="PANTHER" id="PTHR31937">
    <property type="entry name" value="TRANSMEMBRANE PROTEIN 163"/>
    <property type="match status" value="1"/>
</dbReference>
<dbReference type="InterPro" id="IPR026765">
    <property type="entry name" value="Tmem163"/>
</dbReference>
<keyword evidence="9 11" id="KW-0472">Membrane</keyword>
<proteinExistence type="inferred from homology"/>
<dbReference type="InterPro" id="IPR027469">
    <property type="entry name" value="Cation_efflux_TMD_sf"/>
</dbReference>
<comment type="similarity">
    <text evidence="3">Belongs to the TMEM163 family.</text>
</comment>
<keyword evidence="4 11" id="KW-0812">Transmembrane</keyword>
<dbReference type="AlphaFoldDB" id="A0A655A7D9"/>
<evidence type="ECO:0000313" key="13">
    <source>
        <dbReference type="EMBL" id="CKS24881.1"/>
    </source>
</evidence>
<dbReference type="SUPFAM" id="SSF161111">
    <property type="entry name" value="Cation efflux protein transmembrane domain-like"/>
    <property type="match status" value="1"/>
</dbReference>
<evidence type="ECO:0000256" key="6">
    <source>
        <dbReference type="ARBA" id="ARBA00022833"/>
    </source>
</evidence>
<dbReference type="PANTHER" id="PTHR31937:SF2">
    <property type="entry name" value="TRANSMEMBRANE PROTEIN 163"/>
    <property type="match status" value="1"/>
</dbReference>